<dbReference type="Pfam" id="PF00852">
    <property type="entry name" value="Glyco_transf_10"/>
    <property type="match status" value="1"/>
</dbReference>
<dbReference type="EnsemblMetazoa" id="XM_038204804.1">
    <property type="protein sequence ID" value="XP_038060732.1"/>
    <property type="gene ID" value="LOC119731605"/>
</dbReference>
<comment type="subcellular location">
    <subcellularLocation>
        <location evidence="10">Endomembrane system</location>
        <topology evidence="10">Single-pass type II membrane protein</topology>
    </subcellularLocation>
    <subcellularLocation>
        <location evidence="11">Golgi apparatus</location>
        <location evidence="11">Golgi stack membrane</location>
        <topology evidence="11">Single-pass type II membrane protein</topology>
    </subcellularLocation>
</comment>
<feature type="domain" description="Fucosyltransferase C-terminal" evidence="12">
    <location>
        <begin position="203"/>
        <end position="372"/>
    </location>
</feature>
<keyword evidence="4 11" id="KW-0808">Transferase</keyword>
<dbReference type="PANTHER" id="PTHR11929:SF145">
    <property type="entry name" value="ALPHA-(1,3)-FUCOSYLTRANSFERASE FUT-1"/>
    <property type="match status" value="1"/>
</dbReference>
<sequence length="418" mass="48405">YDSFETLSWVYLLFVLQKWVLVVIAVCVVLQILAFTATKSTFLHPFGISDDLTDTYKENPYNVLIFGAKEHLSQRLDFLEETGGVWKHEFSCDEDTKMVVSVGKNKTDFSDQDAVVFNMDEAAVVRDITMLVSMPASHNQAWIYYGMEPAARLRWLFKADSGSLPLHGVWSFRRDAEVQMRYGYFVAGESATNDSQPMDRWLRGKTKLVAWIVRNCYTTFWPRYEYVASLQKHIAVDIYGACGPLFCPFEPRSECIKILKQYKFYLALESAECDDYATEKLWETAYTYGLVPVVYGAQREFYAKEAPPNSYIFAGDFNSTKQLADFLLYLDQSPMQYAKYFDWRQTGHIELPKMADHSLSPALFCPLVPFIDKVKSGKIAKRTLFEHPYYISCAVLKGRDATFRPKLRWKLRRWKPRG</sequence>
<evidence type="ECO:0000256" key="7">
    <source>
        <dbReference type="ARBA" id="ARBA00022989"/>
    </source>
</evidence>
<keyword evidence="8 11" id="KW-0472">Membrane</keyword>
<dbReference type="PANTHER" id="PTHR11929">
    <property type="entry name" value="ALPHA- 1,3 -FUCOSYLTRANSFERASE"/>
    <property type="match status" value="1"/>
</dbReference>
<evidence type="ECO:0000256" key="10">
    <source>
        <dbReference type="ARBA" id="ARBA00060399"/>
    </source>
</evidence>
<protein>
    <recommendedName>
        <fullName evidence="11">Fucosyltransferase</fullName>
        <ecNumber evidence="11">2.4.1.-</ecNumber>
    </recommendedName>
</protein>
<dbReference type="SUPFAM" id="SSF53756">
    <property type="entry name" value="UDP-Glycosyltransferase/glycogen phosphorylase"/>
    <property type="match status" value="1"/>
</dbReference>
<organism evidence="13 14">
    <name type="scientific">Patiria miniata</name>
    <name type="common">Bat star</name>
    <name type="synonym">Asterina miniata</name>
    <dbReference type="NCBI Taxonomy" id="46514"/>
    <lineage>
        <taxon>Eukaryota</taxon>
        <taxon>Metazoa</taxon>
        <taxon>Echinodermata</taxon>
        <taxon>Eleutherozoa</taxon>
        <taxon>Asterozoa</taxon>
        <taxon>Asteroidea</taxon>
        <taxon>Valvatacea</taxon>
        <taxon>Valvatida</taxon>
        <taxon>Asterinidae</taxon>
        <taxon>Patiria</taxon>
    </lineage>
</organism>
<evidence type="ECO:0000256" key="9">
    <source>
        <dbReference type="ARBA" id="ARBA00023180"/>
    </source>
</evidence>
<dbReference type="Gene3D" id="3.40.50.11660">
    <property type="entry name" value="Glycosyl transferase family 10, C-terminal domain"/>
    <property type="match status" value="1"/>
</dbReference>
<dbReference type="Proteomes" id="UP000887568">
    <property type="component" value="Unplaced"/>
</dbReference>
<evidence type="ECO:0000313" key="13">
    <source>
        <dbReference type="EnsemblMetazoa" id="XP_038060732.1"/>
    </source>
</evidence>
<dbReference type="GeneID" id="119731605"/>
<evidence type="ECO:0000256" key="8">
    <source>
        <dbReference type="ARBA" id="ARBA00023136"/>
    </source>
</evidence>
<keyword evidence="14" id="KW-1185">Reference proteome</keyword>
<evidence type="ECO:0000256" key="11">
    <source>
        <dbReference type="RuleBase" id="RU003832"/>
    </source>
</evidence>
<proteinExistence type="inferred from homology"/>
<reference evidence="13" key="1">
    <citation type="submission" date="2022-11" db="UniProtKB">
        <authorList>
            <consortium name="EnsemblMetazoa"/>
        </authorList>
    </citation>
    <scope>IDENTIFICATION</scope>
</reference>
<feature type="transmembrane region" description="Helical" evidence="11">
    <location>
        <begin position="12"/>
        <end position="35"/>
    </location>
</feature>
<keyword evidence="9" id="KW-0325">Glycoprotein</keyword>
<comment type="pathway">
    <text evidence="1">Protein modification; protein glycosylation.</text>
</comment>
<dbReference type="GO" id="GO:0032580">
    <property type="term" value="C:Golgi cisterna membrane"/>
    <property type="evidence" value="ECO:0007669"/>
    <property type="project" value="UniProtKB-SubCell"/>
</dbReference>
<dbReference type="GO" id="GO:0046920">
    <property type="term" value="F:alpha-(1-&gt;3)-fucosyltransferase activity"/>
    <property type="evidence" value="ECO:0007669"/>
    <property type="project" value="TreeGrafter"/>
</dbReference>
<dbReference type="FunFam" id="3.40.50.11660:FF:000002">
    <property type="entry name" value="Alpha-(1,3)-fucosyltransferase"/>
    <property type="match status" value="1"/>
</dbReference>
<dbReference type="OrthoDB" id="427096at2759"/>
<dbReference type="InterPro" id="IPR001503">
    <property type="entry name" value="Glyco_trans_10"/>
</dbReference>
<comment type="similarity">
    <text evidence="2 11">Belongs to the glycosyltransferase 10 family.</text>
</comment>
<keyword evidence="5 11" id="KW-0812">Transmembrane</keyword>
<evidence type="ECO:0000256" key="1">
    <source>
        <dbReference type="ARBA" id="ARBA00004922"/>
    </source>
</evidence>
<keyword evidence="7 11" id="KW-1133">Transmembrane helix</keyword>
<evidence type="ECO:0000256" key="2">
    <source>
        <dbReference type="ARBA" id="ARBA00008919"/>
    </source>
</evidence>
<dbReference type="OMA" id="WIVRNCY"/>
<evidence type="ECO:0000256" key="6">
    <source>
        <dbReference type="ARBA" id="ARBA00022968"/>
    </source>
</evidence>
<keyword evidence="3 11" id="KW-0328">Glycosyltransferase</keyword>
<dbReference type="InterPro" id="IPR055270">
    <property type="entry name" value="Glyco_tran_10_C"/>
</dbReference>
<evidence type="ECO:0000256" key="3">
    <source>
        <dbReference type="ARBA" id="ARBA00022676"/>
    </source>
</evidence>
<evidence type="ECO:0000313" key="14">
    <source>
        <dbReference type="Proteomes" id="UP000887568"/>
    </source>
</evidence>
<keyword evidence="6" id="KW-0735">Signal-anchor</keyword>
<evidence type="ECO:0000259" key="12">
    <source>
        <dbReference type="Pfam" id="PF00852"/>
    </source>
</evidence>
<evidence type="ECO:0000256" key="4">
    <source>
        <dbReference type="ARBA" id="ARBA00022679"/>
    </source>
</evidence>
<keyword evidence="11" id="KW-0333">Golgi apparatus</keyword>
<dbReference type="RefSeq" id="XP_038060732.1">
    <property type="nucleotide sequence ID" value="XM_038204804.1"/>
</dbReference>
<accession>A0A914AA51</accession>
<dbReference type="InterPro" id="IPR038577">
    <property type="entry name" value="GT10-like_C_sf"/>
</dbReference>
<name>A0A914AA51_PATMI</name>
<dbReference type="EC" id="2.4.1.-" evidence="11"/>
<evidence type="ECO:0000256" key="5">
    <source>
        <dbReference type="ARBA" id="ARBA00022692"/>
    </source>
</evidence>
<dbReference type="AlphaFoldDB" id="A0A914AA51"/>